<evidence type="ECO:0000256" key="1">
    <source>
        <dbReference type="SAM" id="MobiDB-lite"/>
    </source>
</evidence>
<dbReference type="Proteomes" id="UP000243499">
    <property type="component" value="Chromosome 1"/>
</dbReference>
<dbReference type="Gramene" id="PVH66144">
    <property type="protein sequence ID" value="PVH66144"/>
    <property type="gene ID" value="PAHAL_1G159600"/>
</dbReference>
<evidence type="ECO:0000313" key="2">
    <source>
        <dbReference type="EMBL" id="PVH66144.1"/>
    </source>
</evidence>
<gene>
    <name evidence="2" type="ORF">PAHAL_1G159600</name>
</gene>
<name>A0A2T8KVF5_9POAL</name>
<proteinExistence type="predicted"/>
<feature type="region of interest" description="Disordered" evidence="1">
    <location>
        <begin position="1"/>
        <end position="25"/>
    </location>
</feature>
<accession>A0A2T8KVF5</accession>
<protein>
    <submittedName>
        <fullName evidence="2">Uncharacterized protein</fullName>
    </submittedName>
</protein>
<reference evidence="2" key="1">
    <citation type="submission" date="2018-04" db="EMBL/GenBank/DDBJ databases">
        <title>WGS assembly of Panicum hallii.</title>
        <authorList>
            <person name="Lovell J."/>
            <person name="Jenkins J."/>
            <person name="Lowry D."/>
            <person name="Mamidi S."/>
            <person name="Sreedasyam A."/>
            <person name="Weng X."/>
            <person name="Barry K."/>
            <person name="Bonette J."/>
            <person name="Campitelli B."/>
            <person name="Daum C."/>
            <person name="Gordon S."/>
            <person name="Gould B."/>
            <person name="Lipzen A."/>
            <person name="Macqueen A."/>
            <person name="Palacio-Mejia J."/>
            <person name="Plott C."/>
            <person name="Shakirov E."/>
            <person name="Shu S."/>
            <person name="Yoshinaga Y."/>
            <person name="Zane M."/>
            <person name="Rokhsar D."/>
            <person name="Grimwood J."/>
            <person name="Schmutz J."/>
            <person name="Juenger T."/>
        </authorList>
    </citation>
    <scope>NUCLEOTIDE SEQUENCE [LARGE SCALE GENOMIC DNA]</scope>
    <source>
        <strain evidence="2">FIL2</strain>
    </source>
</reference>
<dbReference type="EMBL" id="CM008046">
    <property type="protein sequence ID" value="PVH66144.1"/>
    <property type="molecule type" value="Genomic_DNA"/>
</dbReference>
<sequence>MRRTVVRIGLPSKGPHGRANPEPPQGSVFRISKQLGILHILLTALCSAVVLTPSCRMNSEGFTCIVHYSFPYEICSTWTKGLRRLRTTCKEEQAVRRDWLRIRC</sequence>
<organism evidence="2">
    <name type="scientific">Panicum hallii</name>
    <dbReference type="NCBI Taxonomy" id="206008"/>
    <lineage>
        <taxon>Eukaryota</taxon>
        <taxon>Viridiplantae</taxon>
        <taxon>Streptophyta</taxon>
        <taxon>Embryophyta</taxon>
        <taxon>Tracheophyta</taxon>
        <taxon>Spermatophyta</taxon>
        <taxon>Magnoliopsida</taxon>
        <taxon>Liliopsida</taxon>
        <taxon>Poales</taxon>
        <taxon>Poaceae</taxon>
        <taxon>PACMAD clade</taxon>
        <taxon>Panicoideae</taxon>
        <taxon>Panicodae</taxon>
        <taxon>Paniceae</taxon>
        <taxon>Panicinae</taxon>
        <taxon>Panicum</taxon>
        <taxon>Panicum sect. Panicum</taxon>
    </lineage>
</organism>
<dbReference type="AlphaFoldDB" id="A0A2T8KVF5"/>